<dbReference type="SMART" id="SM00823">
    <property type="entry name" value="PKS_PP"/>
    <property type="match status" value="4"/>
</dbReference>
<evidence type="ECO:0000313" key="5">
    <source>
        <dbReference type="EMBL" id="SDO31108.1"/>
    </source>
</evidence>
<dbReference type="PROSITE" id="PS50075">
    <property type="entry name" value="CARRIER"/>
    <property type="match status" value="5"/>
</dbReference>
<organism evidence="5 6">
    <name type="scientific">Prevotella communis</name>
    <dbReference type="NCBI Taxonomy" id="2913614"/>
    <lineage>
        <taxon>Bacteria</taxon>
        <taxon>Pseudomonadati</taxon>
        <taxon>Bacteroidota</taxon>
        <taxon>Bacteroidia</taxon>
        <taxon>Bacteroidales</taxon>
        <taxon>Prevotellaceae</taxon>
        <taxon>Prevotella</taxon>
    </lineage>
</organism>
<evidence type="ECO:0000259" key="4">
    <source>
        <dbReference type="PROSITE" id="PS50075"/>
    </source>
</evidence>
<dbReference type="NCBIfam" id="TIGR01720">
    <property type="entry name" value="NRPS-para261"/>
    <property type="match status" value="1"/>
</dbReference>
<evidence type="ECO:0000313" key="6">
    <source>
        <dbReference type="Proteomes" id="UP000199134"/>
    </source>
</evidence>
<dbReference type="PANTHER" id="PTHR45527">
    <property type="entry name" value="NONRIBOSOMAL PEPTIDE SYNTHETASE"/>
    <property type="match status" value="1"/>
</dbReference>
<dbReference type="GO" id="GO:0043041">
    <property type="term" value="P:amino acid activation for nonribosomal peptide biosynthetic process"/>
    <property type="evidence" value="ECO:0007669"/>
    <property type="project" value="TreeGrafter"/>
</dbReference>
<dbReference type="CDD" id="cd05930">
    <property type="entry name" value="A_NRPS"/>
    <property type="match status" value="5"/>
</dbReference>
<feature type="domain" description="Carrier" evidence="4">
    <location>
        <begin position="5453"/>
        <end position="5527"/>
    </location>
</feature>
<dbReference type="InterPro" id="IPR045851">
    <property type="entry name" value="AMP-bd_C_sf"/>
</dbReference>
<feature type="domain" description="Carrier" evidence="4">
    <location>
        <begin position="937"/>
        <end position="1012"/>
    </location>
</feature>
<dbReference type="GO" id="GO:0003824">
    <property type="term" value="F:catalytic activity"/>
    <property type="evidence" value="ECO:0007669"/>
    <property type="project" value="InterPro"/>
</dbReference>
<gene>
    <name evidence="5" type="ORF">SAMN04487900_1158</name>
</gene>
<dbReference type="NCBIfam" id="TIGR01733">
    <property type="entry name" value="AA-adenyl-dom"/>
    <property type="match status" value="5"/>
</dbReference>
<feature type="domain" description="Carrier" evidence="4">
    <location>
        <begin position="2953"/>
        <end position="3028"/>
    </location>
</feature>
<dbReference type="InterPro" id="IPR036736">
    <property type="entry name" value="ACP-like_sf"/>
</dbReference>
<comment type="cofactor">
    <cofactor evidence="1">
        <name>pantetheine 4'-phosphate</name>
        <dbReference type="ChEBI" id="CHEBI:47942"/>
    </cofactor>
</comment>
<dbReference type="Pfam" id="PF00501">
    <property type="entry name" value="AMP-binding"/>
    <property type="match status" value="5"/>
</dbReference>
<dbReference type="Gene3D" id="3.40.50.980">
    <property type="match status" value="4"/>
</dbReference>
<accession>A0A1H0II79</accession>
<dbReference type="GO" id="GO:0005737">
    <property type="term" value="C:cytoplasm"/>
    <property type="evidence" value="ECO:0007669"/>
    <property type="project" value="TreeGrafter"/>
</dbReference>
<dbReference type="Proteomes" id="UP000199134">
    <property type="component" value="Unassembled WGS sequence"/>
</dbReference>
<dbReference type="Gene3D" id="3.40.50.12780">
    <property type="entry name" value="N-terminal domain of ligase-like"/>
    <property type="match status" value="3"/>
</dbReference>
<sequence length="5780" mass="652203">MKTYPLLQSQLGVFTEWMADPSITRYNLPAVVRFSKKVIPEKIIKALETIIAKREVLRTRFVLDDEGLPMQYSDPDMVIPIQQKSMTEGELEEYLKNDFIHPYDLLSGDPLCRMEVVETPQANYVLFEVHHTIADGLTLGNCVTLRDFPTAYRGEALEDIPYGMYQYAEDEQATLHSDAYERSKQYYAEKYANMEFTTISTSAANPLGNSIHEDSYLSQEAVDNWCQQNGTSSNLLFMAAFSYVLSEASREEQVVYRTINHGRMDKRLMNAYGMFVKSAPILANVDRSQSVIDFIKGFRRELMSIVRYGNYPFNHFCRDLKMSGGVEFGFQGFNIQESVEVEGEKVYAQQLDRGKSTSDLTCIIYLVDGQYDIRLSSSDALNSRESLVRLARAIKATAENMMAQPEKLLSELSMLDAEGAKQVASFRYTAKADVPYHLFYEPIEQNAVRFPDRNALIAKDRTLTFQELNTEANRVAHALLRRGVKRGDRIVLLLPRRSGVIVSMFGVSKTGAAYIPCDPAYPADRINLIMTDSEAQYVITTSDHANDYPAEKVILIDDIYNTGKTQPEDDQNPNVEVSPEDLAYLIYTSGSTGRPKGVMLRHVGITNYLYDHPANVHIHGLMELGVKTFVSITTLSFDMSLKEFAGSLFNGITSVLADEQEVLDAALLSDLMDRTGAEAINGTCSRILSYMELPAFCQSLSRCKAVWAGGEKYPMQLLSSLQSMGVHIFNTYGPTEITVSSNIADLTNARKVTVGHPLLNYEEFIVDAWGNQLPVGFVGELLIGGPGVARGYNNLPEMTKERFVEYQGIRVYRSGDLARWEPDGDVEILGRNDGQVKLRGFRIELGEVENLSVKFEGIRQTVCDVKEIGTTQHLCLYYVSENEIDEESLKLFIAASLTEYMVPTVYMRIDSIPLTPNGKTNRKALPKPTLKLAEVVAPETKMEQDIFDIVSESLQMTDFGVTNDLIALGLSSLASMRLSATIKKRLGIQILMKDIMQHPTVREIASLAENAQETIVLKPYDKREWYPLNESQRGMYVDWMMNPDALQYNIPILLHFRDVDENKVKESLKAVANAHPYMKARLAIKGDDVVQLRNDDATIDVNIEQLDHMPDRTWFQNRVKPFDLLKEPLYRFNIFTYANHVFLLLDLHHIISDGSSNYVIAKEMEKAYRGEVLTPETYTAYDRALDEEALMKSERKQEAEDYFDALVGGVEATVYPHSSQTDGERKQGVVDVYVTASDIDAFCKKHALPASSFFLTVFHQVLERITREENTLVYFISNGRSELLLDNFFGVLVKTLPSVCGQFKGQMAEVVRSLNTQMQETIRNDFYPFTKLVERHDLKAEILYNYFVDLQTEVCLGDHKSEEIYGLDWDMAKTPLSITMLRADDGVGYTARIEYDATLYCRKDMEVLGNAFKAFAESSCTAAGNEMANCRIVLPEEQDQLIQLSKGETLPVDPNETFVSIFIEQAAKTPDATAVIDEDNSGDSQSSSYTYRQLDKLSNALATELRSLGVGDPNTPSPFVSIMLGYEKAFLVAAIGVEKAGGAYVPLDYEYPNDRLLYMLEDSESQVLITSHAIFNEKTSEGDNFTAKNILFIDDFLAGVSGKAADYSAAVNYATPDGLAYMIYTSGSTGKPKGVMIPHRAKANFVRFIAKEWRHTAQSRICCHSSFSFDASIEDLYPVLTVGGTLYTVPKEARKDLVMLYDFIIKNKITGGCYTTQLGLMLLQQFPDLPVDYLVVGGEKMADNPDCKCRLINTYGPTEFTVDATFYETEHGRDYKNIPIGRPLYNLSAFVLDPMGQLVPQGVPGELCMAGPQVACGYWKREDLTAEKFVDCPFMEGKMYHTGDLVKYNSEGQIEYMGRIDNQVKLRGFRIELGEIETLISKYEGVRMQCVQVKEIGGVQHLCAYYTADRQIDSDALRDYLAEQLTDYMVPTAYMQLDQMPLTPNGKVNTKALPKPSAQAEELVAPVTKTEKELFKLAAEMLKHDKFGITSNLISMGLTSLTAMRFTVGAFNTFGVQVTVKEVMQNPTIHQMAALIDAKREEEGLTASSDDSQFWAEGKYYYYPITENQRGVFFDWEMNRDTTQYNVPDVVVMKDADANKLREALEKVVNAHSYLKTHFVQHDGDVMQIRRDEEPVNILMESLTEEPDRDFFQKRVRPFDLYNDQLYRLEIYTYNNKVYLFMDIHHSIYDGASSLIFLNDIQKAYEGENIEIETYTAFDFALDELKLMKSEKYDEAEHYFRNLMGDASTVVYPHSIKKEDDDPGVLSVHFTGGDIESFCQQNGLTLNSYFLAITMHVLHTVTREDDIIITTINNGRSDVRMMSIMGMFVKTIPVVSSSADSQKNVVDVVKQIQDQLLETQSRDFYPFTKMVELYGLRPEIMYVYQPRDVSEDDEQEEKMRLLLNQTKLPLDIQVMPEKGGYVLELQYDTALYSKKDMEQLAAVMTNMAELAPSKPSLKDIPLLNSQDKEKVLSISTGKTLDYDTTATWVDLFQQQAKARPDQVAVVDSTSQLTYRELDEKSDSLAHWLVSQGVKPDDFVAIKMDRVKEFLVAVLAAQKAGAAYVPIDVDYPEDRISYMVENSEAKVVLTEETVKDVKPAGPFKSLATPDSRAYMIYTSGSTGRPKGVKVAHRGLMNLITWVKELVNLKPGDKTAIFVSFSFDASVNDLYPILTAGGELHIFSSEMRKDMESMYKYLCEHHIKGLEFTTQLAMAMMQQYQLPIEYLFVGGEKLKPFPKTGYDVINVYGPTEFTDISSYYVVDQTKSIEDIPIGKPVPNTMSLIVDPYGRLLPQGFTGELCLAGRQMTYGYWKLEELTAEKFVDCPFAEGKMYHTGDLARYNEEGNLEYVGRNDNQVKLNGFRIELGGIENRASNYEGILQTIAVVYGGKTLCLYYTSTHEIDEQDLSEFLSKTLAEYMIPSVYMRLDAMPMTPNGKIDRKKLPAPAIEAGEIVEAETDVEAEMLDIAMELLGGEPIGVTTNLITAGMTSLTAMRMSAVIKQKTQFYIPVKEILLHPTIREMAALTGAGLREEIKTYDKQDYYPITENQRGVYIDWELNRDTTQYNLPSVTKMNGVDAEQLRDALVKIVEAHPYLKTRLAMKGDDIVQLRLDDEPVVVELTELNEEPTAKFFRSRVRPFNLFNDRLYRMEVYKTPTTVWYFQDIHHIVFDGASDFVLRAELEKALHGETLQREEYSAFERALDEKELIESATFNEIEKYFDGLLEDVEMISYPHSSELDGAEGVNNAYVTADVDKNLIDDYCRKNSATANSFFLTSLMQVLHRLTREERIAITTISNGRSDTRMHTIMGMFVKTLPVVSRLDGNQTFADALVSMNKQVMTSIGNDIYPFTKIAERYKFRSEIMFVFQGGLNTPVVKQHEESMPLDLDTAKMPIAFMVTESGEGTYHIELEYDTHLYSQADMQILVNALHTFIQEALSGDHQIKTISLTDKTEQAGIISLSQGEQLDYDQSQTFVDMVCSFAASHPEAVAVVDKFSKITYEELDKQSNTLAAKLIEDGVQPDTFVGIMLPRQKEFIVALLSIMKAGAAYIPMDNEYPIDRLLYMLEDSRAKVLITTRELYEAKQQEGDFKANQVIFMDERIESSEKTVNLTHPDGLAYMIYTSGSTGKPKGVILPHRALRAYLAWRIAKIGITPESRHAEHASFSFDASLDDLLCPLAAGGSVHILAEELRKDMDGIYNYLKEQRITGLTLSTALGMTLLGQFSDLPVKYMMMGGEKMLPFPKTPIKVINGYGPTEFSVCSSFHVVDQDKDENIPIGRPVPNSWSFICDTFGNLLPLGCAGELCLCGAQMANGYWQREDLTKEKFSVAPFGMKVYHTGDLARWNEQGELEFLGRIDNQVKLRGFRIELGEIENQASLIEGIKAVAAEVREANGSKHLVLYFTAELPMDTDAIRERLSESLTEYMVPDTYMQLDEMPMTPNGKVNRRALPQPVIRSAAEYVEPQTEAERIVAQAMQDVLGLKQNVGALDSFFAWGGDSIKSIRLVSRLRAEGITLQVADIMKLKTVREIAAVSSHGTVEISQEAWSGEVPQTAITRFFFDLNLPKPQHFNQTMFIKATQRVQAEALQKTVEALVEHHDMLRAIVRNGQLYVRNTDEPNLYGWEQLDYTQDVDYVKKIERVCRNRQASIGLSSGPLFKVVLFNTPDYDAILMVCHHLVVDGVSWRVLLEDFNTAYGQTAEGAAIVLPAKTHSFREYAETLHAYADSHELSLEKPYWDSVQEKLQSLPSSKAKDSSRSMQQVNGSLDAQTTHSITTTAGNPYHADINDLLMTALGRSYHKLTGNDAVSVQFEGHGREYIGNAQLLTDRTVGWFTSVYPVVLEHLDGDLRSCLRQTKETMHRIPNKGVGYNILRYLSDETTYSTGQCALIGFNYLGEMSAQDADNNALFTAMTEISAGDDFAPQNVFGPDISINCSVIDGKLEAGLAYNTALLTQEQATLLLNGMMESLREITAHTSEMTDVEVTATDLGEYEWTDEEFQKVYNHFIQMGTPLQRIYPLSPMQEGMALKFMLEPNSLAYRLVSRFALDILPTEQQMRYTLDQLGAKHEVLRTSLIYRDVELYRQAIVDRPLGLEMRDVSDAPNKESAMVALYKAEQQRGFSMEDQPLFRIVCVKTSETTCEILLAVHHIIVDGWCIGLYMSDLIANLTDAVQGKMKPVGQYPAGRYEKFIRELLRKDTDKGLSYWRGLLDGYTTKAVIPSTGIVPEQERATDNVCRITISGAEMTALKALTTNAQATMNTLVELAWGLVLQIYNRQDDVVFVKVVSGRNNASEGVVDVVGLFINSVPVRVRTPKGTTVIQALQALQQQAAESNEWDFCPLSVIQQQSDLGADLFQSIVAFENYDSEVDLSNASTPFHTKMVYSKEESINDLTLTAYADGDKELTVNLEFDPVKYRKDEIEQVMNVMRQMLLNMAEKPETDVSTLPPLTNQDRVELAKLGLGETLTYDTTQTLVDLFTQQARKTPDNTCIVFQNKRLTYREVDSITDRLAVLLQKQYHVQPEMAVGVMIDRSELMLLYPMAIMKAGAAYMPLDFHFPAERLSFMCKDAGVKLILSEGNRVAEAMPDYNGQVITSDIFERLDEVNGKLNPKWKAEPGNMFVILYTSGSTGTPKGVVLEHRNIVNFCHWYVKAFDVTAEDRAVAYANFGFDAHMMDIYPVTSVGGSVYIIPSDMRMDLMGMNEYMEREQLNLAFMTTQVGFMFATTIENHSLRLLSVGGEKLQPLKKPPFRFYNGYGPTECTLYSTFYNIEHDYNSSYIGRPLAGYQLYVVDPNMNLVPRGALGELVVAGAGVGRGYLNRPDQNAEKFITFMGQKAYRTGDLVKWSPDGNIDFIGRIDGQVKLRGLRIEMGEIEACILKYPQIKTTAVDVKEVCGAQHICCYFTSDAQIDVDSLREYLASKLTDYMVPTAYMQMEKLPLTPNGKVNRRALPVPTITLQTENVAPETEREKALFDIAKELLKMDDFGVTDDLTKLGLTSLLAIKMVMMASKRNIAIKLDDLMKLKTIRATLQHNMTMLAWAAPYDENKPIVVLVCGATPYKDMEPYVELLSKHYSVLVYEPIGEHYDYIFQDENIDEVVEMYYALLDMTIPEGAKVSAFTGHCFGGEIAYRLAIRRSQDTGITVPMIMLDVFWRVDPLHFDEEELMKLLPQELIDKYGNAIRSYAKAMNMYDKLGRQGVPPMYDGDVVLFRATEIEPDSPILAEIYATVPQFKEAWKDVTSERSMDNAAFWRQYYPDMEIHNMEAHHMSMLESQHVPAYVEWLDNYLKNHQ</sequence>
<dbReference type="Gene3D" id="3.30.300.30">
    <property type="match status" value="5"/>
</dbReference>
<dbReference type="FunFam" id="3.40.50.980:FF:000001">
    <property type="entry name" value="Non-ribosomal peptide synthetase"/>
    <property type="match status" value="2"/>
</dbReference>
<dbReference type="InterPro" id="IPR010060">
    <property type="entry name" value="NRPS_synth"/>
</dbReference>
<dbReference type="InterPro" id="IPR000873">
    <property type="entry name" value="AMP-dep_synth/lig_dom"/>
</dbReference>
<dbReference type="Gene3D" id="1.10.1200.10">
    <property type="entry name" value="ACP-like"/>
    <property type="match status" value="5"/>
</dbReference>
<dbReference type="InterPro" id="IPR020845">
    <property type="entry name" value="AMP-binding_CS"/>
</dbReference>
<dbReference type="OrthoDB" id="4317020at2"/>
<dbReference type="InterPro" id="IPR010071">
    <property type="entry name" value="AA_adenyl_dom"/>
</dbReference>
<dbReference type="Pfam" id="PF00550">
    <property type="entry name" value="PP-binding"/>
    <property type="match status" value="5"/>
</dbReference>
<dbReference type="SUPFAM" id="SSF52777">
    <property type="entry name" value="CoA-dependent acyltransferases"/>
    <property type="match status" value="12"/>
</dbReference>
<dbReference type="GO" id="GO:0031177">
    <property type="term" value="F:phosphopantetheine binding"/>
    <property type="evidence" value="ECO:0007669"/>
    <property type="project" value="InterPro"/>
</dbReference>
<evidence type="ECO:0000256" key="1">
    <source>
        <dbReference type="ARBA" id="ARBA00001957"/>
    </source>
</evidence>
<dbReference type="RefSeq" id="WP_091854111.1">
    <property type="nucleotide sequence ID" value="NZ_FNIW01000015.1"/>
</dbReference>
<dbReference type="Gene3D" id="3.40.50.1820">
    <property type="entry name" value="alpha/beta hydrolase"/>
    <property type="match status" value="1"/>
</dbReference>
<dbReference type="PROSITE" id="PS00455">
    <property type="entry name" value="AMP_BINDING"/>
    <property type="match status" value="5"/>
</dbReference>
<feature type="domain" description="Carrier" evidence="4">
    <location>
        <begin position="1965"/>
        <end position="2040"/>
    </location>
</feature>
<reference evidence="6" key="1">
    <citation type="submission" date="2016-10" db="EMBL/GenBank/DDBJ databases">
        <authorList>
            <person name="de Groot N.N."/>
        </authorList>
    </citation>
    <scope>NUCLEOTIDE SEQUENCE [LARGE SCALE GENOMIC DNA]</scope>
    <source>
        <strain evidence="6">BP1-145</strain>
    </source>
</reference>
<dbReference type="InterPro" id="IPR029058">
    <property type="entry name" value="AB_hydrolase_fold"/>
</dbReference>
<dbReference type="InterPro" id="IPR023213">
    <property type="entry name" value="CAT-like_dom_sf"/>
</dbReference>
<evidence type="ECO:0000256" key="3">
    <source>
        <dbReference type="ARBA" id="ARBA00022553"/>
    </source>
</evidence>
<comment type="caution">
    <text evidence="5">The sequence shown here is derived from an EMBL/GenBank/DDBJ whole genome shotgun (WGS) entry which is preliminary data.</text>
</comment>
<feature type="domain" description="Carrier" evidence="4">
    <location>
        <begin position="3958"/>
        <end position="4033"/>
    </location>
</feature>
<dbReference type="NCBIfam" id="NF003417">
    <property type="entry name" value="PRK04813.1"/>
    <property type="match status" value="5"/>
</dbReference>
<dbReference type="SUPFAM" id="SSF53474">
    <property type="entry name" value="alpha/beta-Hydrolases"/>
    <property type="match status" value="1"/>
</dbReference>
<dbReference type="InterPro" id="IPR042099">
    <property type="entry name" value="ANL_N_sf"/>
</dbReference>
<dbReference type="InterPro" id="IPR009081">
    <property type="entry name" value="PP-bd_ACP"/>
</dbReference>
<dbReference type="InterPro" id="IPR020806">
    <property type="entry name" value="PKS_PP-bd"/>
</dbReference>
<dbReference type="Gene3D" id="3.30.559.10">
    <property type="entry name" value="Chloramphenicol acetyltransferase-like domain"/>
    <property type="match status" value="6"/>
</dbReference>
<dbReference type="EMBL" id="FNIW01000015">
    <property type="protein sequence ID" value="SDO31108.1"/>
    <property type="molecule type" value="Genomic_DNA"/>
</dbReference>
<keyword evidence="2" id="KW-0596">Phosphopantetheine</keyword>
<evidence type="ECO:0000256" key="2">
    <source>
        <dbReference type="ARBA" id="ARBA00022450"/>
    </source>
</evidence>
<dbReference type="PROSITE" id="PS00012">
    <property type="entry name" value="PHOSPHOPANTETHEINE"/>
    <property type="match status" value="1"/>
</dbReference>
<dbReference type="PANTHER" id="PTHR45527:SF1">
    <property type="entry name" value="FATTY ACID SYNTHASE"/>
    <property type="match status" value="1"/>
</dbReference>
<name>A0A1H0II79_9BACT</name>
<keyword evidence="3" id="KW-0597">Phosphoprotein</keyword>
<dbReference type="Pfam" id="PF00668">
    <property type="entry name" value="Condensation"/>
    <property type="match status" value="6"/>
</dbReference>
<dbReference type="GO" id="GO:0044550">
    <property type="term" value="P:secondary metabolite biosynthetic process"/>
    <property type="evidence" value="ECO:0007669"/>
    <property type="project" value="TreeGrafter"/>
</dbReference>
<dbReference type="SUPFAM" id="SSF56801">
    <property type="entry name" value="Acetyl-CoA synthetase-like"/>
    <property type="match status" value="5"/>
</dbReference>
<proteinExistence type="predicted"/>
<dbReference type="SUPFAM" id="SSF47336">
    <property type="entry name" value="ACP-like"/>
    <property type="match status" value="5"/>
</dbReference>
<dbReference type="Gene3D" id="2.30.38.10">
    <property type="entry name" value="Luciferase, Domain 3"/>
    <property type="match status" value="2"/>
</dbReference>
<dbReference type="Gene3D" id="3.30.559.30">
    <property type="entry name" value="Nonribosomal peptide synthetase, condensation domain"/>
    <property type="match status" value="6"/>
</dbReference>
<dbReference type="InterPro" id="IPR001242">
    <property type="entry name" value="Condensation_dom"/>
</dbReference>
<dbReference type="InterPro" id="IPR006162">
    <property type="entry name" value="Ppantetheine_attach_site"/>
</dbReference>
<protein>
    <submittedName>
        <fullName evidence="5">Non-ribosomal peptide synthase domain TIGR01720/amino acid adenylation domain-containing protein</fullName>
    </submittedName>
</protein>